<protein>
    <submittedName>
        <fullName evidence="1">Uncharacterized protein</fullName>
    </submittedName>
</protein>
<dbReference type="Proteomes" id="UP001604277">
    <property type="component" value="Unassembled WGS sequence"/>
</dbReference>
<evidence type="ECO:0000313" key="2">
    <source>
        <dbReference type="Proteomes" id="UP001604277"/>
    </source>
</evidence>
<reference evidence="2" key="1">
    <citation type="submission" date="2024-07" db="EMBL/GenBank/DDBJ databases">
        <title>Two chromosome-level genome assemblies of Korean endemic species Abeliophyllum distichum and Forsythia ovata (Oleaceae).</title>
        <authorList>
            <person name="Jang H."/>
        </authorList>
    </citation>
    <scope>NUCLEOTIDE SEQUENCE [LARGE SCALE GENOMIC DNA]</scope>
</reference>
<keyword evidence="2" id="KW-1185">Reference proteome</keyword>
<name>A0ABD1W4Z2_9LAMI</name>
<dbReference type="EMBL" id="JBFOLJ010000004">
    <property type="protein sequence ID" value="KAL2544729.1"/>
    <property type="molecule type" value="Genomic_DNA"/>
</dbReference>
<gene>
    <name evidence="1" type="ORF">Fot_13962</name>
</gene>
<dbReference type="AlphaFoldDB" id="A0ABD1W4Z2"/>
<sequence length="184" mass="20908">MGMEDDDRVGDFRKAKRGQKAPLWRAGEYTFHHRGATRTSIPLLPGWSEYINIRSRQDELDPATLEKLLVSPTIATASIHKYWTSAFVKAADNTELIELLKLAEMYTSRSHVLNCELYKVLVIKFDELHSTVEGVKDIDELRAENKMLCSILAISEDARTKAEYRISMVETIQDCLSRLGSKSS</sequence>
<proteinExistence type="predicted"/>
<organism evidence="1 2">
    <name type="scientific">Forsythia ovata</name>
    <dbReference type="NCBI Taxonomy" id="205694"/>
    <lineage>
        <taxon>Eukaryota</taxon>
        <taxon>Viridiplantae</taxon>
        <taxon>Streptophyta</taxon>
        <taxon>Embryophyta</taxon>
        <taxon>Tracheophyta</taxon>
        <taxon>Spermatophyta</taxon>
        <taxon>Magnoliopsida</taxon>
        <taxon>eudicotyledons</taxon>
        <taxon>Gunneridae</taxon>
        <taxon>Pentapetalae</taxon>
        <taxon>asterids</taxon>
        <taxon>lamiids</taxon>
        <taxon>Lamiales</taxon>
        <taxon>Oleaceae</taxon>
        <taxon>Forsythieae</taxon>
        <taxon>Forsythia</taxon>
    </lineage>
</organism>
<accession>A0ABD1W4Z2</accession>
<comment type="caution">
    <text evidence="1">The sequence shown here is derived from an EMBL/GenBank/DDBJ whole genome shotgun (WGS) entry which is preliminary data.</text>
</comment>
<evidence type="ECO:0000313" key="1">
    <source>
        <dbReference type="EMBL" id="KAL2544729.1"/>
    </source>
</evidence>